<dbReference type="GeneID" id="109581947"/>
<dbReference type="EnsemblMetazoa" id="XM_019996457.1">
    <property type="protein sequence ID" value="XP_019852016.1"/>
    <property type="gene ID" value="LOC109581947"/>
</dbReference>
<reference evidence="2" key="1">
    <citation type="journal article" date="2010" name="Nature">
        <title>The Amphimedon queenslandica genome and the evolution of animal complexity.</title>
        <authorList>
            <person name="Srivastava M."/>
            <person name="Simakov O."/>
            <person name="Chapman J."/>
            <person name="Fahey B."/>
            <person name="Gauthier M.E."/>
            <person name="Mitros T."/>
            <person name="Richards G.S."/>
            <person name="Conaco C."/>
            <person name="Dacre M."/>
            <person name="Hellsten U."/>
            <person name="Larroux C."/>
            <person name="Putnam N.H."/>
            <person name="Stanke M."/>
            <person name="Adamska M."/>
            <person name="Darling A."/>
            <person name="Degnan S.M."/>
            <person name="Oakley T.H."/>
            <person name="Plachetzki D.C."/>
            <person name="Zhai Y."/>
            <person name="Adamski M."/>
            <person name="Calcino A."/>
            <person name="Cummins S.F."/>
            <person name="Goodstein D.M."/>
            <person name="Harris C."/>
            <person name="Jackson D.J."/>
            <person name="Leys S.P."/>
            <person name="Shu S."/>
            <person name="Woodcroft B.J."/>
            <person name="Vervoort M."/>
            <person name="Kosik K.S."/>
            <person name="Manning G."/>
            <person name="Degnan B.M."/>
            <person name="Rokhsar D.S."/>
        </authorList>
    </citation>
    <scope>NUCLEOTIDE SEQUENCE [LARGE SCALE GENOMIC DNA]</scope>
</reference>
<name>A0AAN0J5J5_AMPQE</name>
<evidence type="ECO:0000313" key="2">
    <source>
        <dbReference type="Proteomes" id="UP000007879"/>
    </source>
</evidence>
<dbReference type="Proteomes" id="UP000007879">
    <property type="component" value="Unassembled WGS sequence"/>
</dbReference>
<dbReference type="KEGG" id="aqu:109581947"/>
<sequence>MVVQLHEAYKAAFPLVVKACTAAMEDVKKSVDDLEYYFLLRCTESDDHQFIYHRMENNEDTSCKKYSEVEPSDSYPVSLREHTKSSVSKMLIESDGKELQTMKDSLELASLAVKLSQEFVDDESQLSLLRRLKVEREVWDDIKVKTGGGWMAFAVLLDQWMKKSKKSKDELLEELHVFL</sequence>
<keyword evidence="2" id="KW-1185">Reference proteome</keyword>
<accession>A0AAN0J5J5</accession>
<organism evidence="1 2">
    <name type="scientific">Amphimedon queenslandica</name>
    <name type="common">Sponge</name>
    <dbReference type="NCBI Taxonomy" id="400682"/>
    <lineage>
        <taxon>Eukaryota</taxon>
        <taxon>Metazoa</taxon>
        <taxon>Porifera</taxon>
        <taxon>Demospongiae</taxon>
        <taxon>Heteroscleromorpha</taxon>
        <taxon>Haplosclerida</taxon>
        <taxon>Niphatidae</taxon>
        <taxon>Amphimedon</taxon>
    </lineage>
</organism>
<reference evidence="1" key="2">
    <citation type="submission" date="2024-06" db="UniProtKB">
        <authorList>
            <consortium name="EnsemblMetazoa"/>
        </authorList>
    </citation>
    <scope>IDENTIFICATION</scope>
</reference>
<dbReference type="AlphaFoldDB" id="A0AAN0J5J5"/>
<dbReference type="RefSeq" id="XP_019852016.1">
    <property type="nucleotide sequence ID" value="XM_019996457.1"/>
</dbReference>
<evidence type="ECO:0000313" key="1">
    <source>
        <dbReference type="EnsemblMetazoa" id="XP_019852016.1"/>
    </source>
</evidence>
<protein>
    <submittedName>
        <fullName evidence="1">Uncharacterized protein</fullName>
    </submittedName>
</protein>
<proteinExistence type="predicted"/>